<dbReference type="EMBL" id="AZFF01000001">
    <property type="protein sequence ID" value="KRL57251.1"/>
    <property type="molecule type" value="Genomic_DNA"/>
</dbReference>
<reference evidence="1 2" key="1">
    <citation type="journal article" date="2015" name="Genome Announc.">
        <title>Expanding the biotechnology potential of lactobacilli through comparative genomics of 213 strains and associated genera.</title>
        <authorList>
            <person name="Sun Z."/>
            <person name="Harris H.M."/>
            <person name="McCann A."/>
            <person name="Guo C."/>
            <person name="Argimon S."/>
            <person name="Zhang W."/>
            <person name="Yang X."/>
            <person name="Jeffery I.B."/>
            <person name="Cooney J.C."/>
            <person name="Kagawa T.F."/>
            <person name="Liu W."/>
            <person name="Song Y."/>
            <person name="Salvetti E."/>
            <person name="Wrobel A."/>
            <person name="Rasinkangas P."/>
            <person name="Parkhill J."/>
            <person name="Rea M.C."/>
            <person name="O'Sullivan O."/>
            <person name="Ritari J."/>
            <person name="Douillard F.P."/>
            <person name="Paul Ross R."/>
            <person name="Yang R."/>
            <person name="Briner A.E."/>
            <person name="Felis G.E."/>
            <person name="de Vos W.M."/>
            <person name="Barrangou R."/>
            <person name="Klaenhammer T.R."/>
            <person name="Caufield P.W."/>
            <person name="Cui Y."/>
            <person name="Zhang H."/>
            <person name="O'Toole P.W."/>
        </authorList>
    </citation>
    <scope>NUCLEOTIDE SEQUENCE [LARGE SCALE GENOMIC DNA]</scope>
    <source>
        <strain evidence="1 2">DSM 15814</strain>
    </source>
</reference>
<dbReference type="Proteomes" id="UP000051999">
    <property type="component" value="Unassembled WGS sequence"/>
</dbReference>
<organism evidence="1 2">
    <name type="scientific">Furfurilactobacillus rossiae DSM 15814</name>
    <dbReference type="NCBI Taxonomy" id="1114972"/>
    <lineage>
        <taxon>Bacteria</taxon>
        <taxon>Bacillati</taxon>
        <taxon>Bacillota</taxon>
        <taxon>Bacilli</taxon>
        <taxon>Lactobacillales</taxon>
        <taxon>Lactobacillaceae</taxon>
        <taxon>Furfurilactobacillus</taxon>
    </lineage>
</organism>
<dbReference type="GO" id="GO:0008725">
    <property type="term" value="F:DNA-3-methyladenine glycosylase activity"/>
    <property type="evidence" value="ECO:0007669"/>
    <property type="project" value="InterPro"/>
</dbReference>
<dbReference type="InterPro" id="IPR052891">
    <property type="entry name" value="DNA-3mA_glycosylase"/>
</dbReference>
<evidence type="ECO:0000313" key="1">
    <source>
        <dbReference type="EMBL" id="KRL57251.1"/>
    </source>
</evidence>
<dbReference type="RefSeq" id="WP_017261849.1">
    <property type="nucleotide sequence ID" value="NZ_AUAW01000001.1"/>
</dbReference>
<accession>A0A0R1RVL0</accession>
<dbReference type="PANTHER" id="PTHR30037">
    <property type="entry name" value="DNA-3-METHYLADENINE GLYCOSYLASE 1"/>
    <property type="match status" value="1"/>
</dbReference>
<dbReference type="GO" id="GO:0006284">
    <property type="term" value="P:base-excision repair"/>
    <property type="evidence" value="ECO:0007669"/>
    <property type="project" value="InterPro"/>
</dbReference>
<dbReference type="PATRIC" id="fig|1114972.6.peg.259"/>
<dbReference type="Pfam" id="PF03352">
    <property type="entry name" value="Adenine_glyco"/>
    <property type="match status" value="1"/>
</dbReference>
<dbReference type="eggNOG" id="COG2818">
    <property type="taxonomic scope" value="Bacteria"/>
</dbReference>
<keyword evidence="2" id="KW-1185">Reference proteome</keyword>
<protein>
    <submittedName>
        <fullName evidence="1">3-methyladenine DNA glycosylase</fullName>
    </submittedName>
</protein>
<dbReference type="OrthoDB" id="9807664at2"/>
<dbReference type="Gene3D" id="1.10.340.30">
    <property type="entry name" value="Hypothetical protein, domain 2"/>
    <property type="match status" value="1"/>
</dbReference>
<dbReference type="SUPFAM" id="SSF48150">
    <property type="entry name" value="DNA-glycosylase"/>
    <property type="match status" value="1"/>
</dbReference>
<evidence type="ECO:0000313" key="2">
    <source>
        <dbReference type="Proteomes" id="UP000051999"/>
    </source>
</evidence>
<sequence>MAKSAGVIEYDRDFGKETHDDQRMFELLTVGVFQVGLSWQAAASKLPAYRRNFYQMDIAKVAAMDLENIDNVLNDPNMIRNPRKIRAVIKNARAIIGVQNEYGSFANYMWNFVDEVPHTKNYETRDEVETSTPFAGKVAKDMKKHGFTFVGPTVTYMFMKACGMIQDQVWDS</sequence>
<proteinExistence type="predicted"/>
<dbReference type="InterPro" id="IPR011257">
    <property type="entry name" value="DNA_glycosylase"/>
</dbReference>
<dbReference type="STRING" id="1114972.FD35_GL000261"/>
<comment type="caution">
    <text evidence="1">The sequence shown here is derived from an EMBL/GenBank/DDBJ whole genome shotgun (WGS) entry which is preliminary data.</text>
</comment>
<dbReference type="PANTHER" id="PTHR30037:SF4">
    <property type="entry name" value="DNA-3-METHYLADENINE GLYCOSYLASE I"/>
    <property type="match status" value="1"/>
</dbReference>
<dbReference type="AlphaFoldDB" id="A0A0R1RVL0"/>
<gene>
    <name evidence="1" type="ORF">FD35_GL000261</name>
</gene>
<dbReference type="InterPro" id="IPR005019">
    <property type="entry name" value="Adenine_glyco"/>
</dbReference>
<name>A0A0R1RVL0_9LACO</name>